<protein>
    <submittedName>
        <fullName evidence="1">Uncharacterized protein</fullName>
    </submittedName>
</protein>
<evidence type="ECO:0000313" key="1">
    <source>
        <dbReference type="EMBL" id="PDX61319.1"/>
    </source>
</evidence>
<reference evidence="1 2" key="1">
    <citation type="journal article" date="2017" name="Front. Microbiol.">
        <title>New Insights into the Diversity of the Genus Faecalibacterium.</title>
        <authorList>
            <person name="Benevides L."/>
            <person name="Burman S."/>
            <person name="Martin R."/>
            <person name="Robert V."/>
            <person name="Thomas M."/>
            <person name="Miquel S."/>
            <person name="Chain F."/>
            <person name="Sokol H."/>
            <person name="Bermudez-Humaran L.G."/>
            <person name="Morrison M."/>
            <person name="Langella P."/>
            <person name="Azevedo V.A."/>
            <person name="Chatel J.M."/>
            <person name="Soares S."/>
        </authorList>
    </citation>
    <scope>NUCLEOTIDE SEQUENCE [LARGE SCALE GENOMIC DNA]</scope>
    <source>
        <strain evidence="2">CNCM I-4541</strain>
    </source>
</reference>
<keyword evidence="2" id="KW-1185">Reference proteome</keyword>
<name>A0ACC9D019_9FIRM</name>
<proteinExistence type="predicted"/>
<comment type="caution">
    <text evidence="1">The sequence shown here is derived from an EMBL/GenBank/DDBJ whole genome shotgun (WGS) entry which is preliminary data.</text>
</comment>
<gene>
    <name evidence="1" type="ORF">CGS49_06720</name>
</gene>
<dbReference type="EMBL" id="NMTR01000016">
    <property type="protein sequence ID" value="PDX61319.1"/>
    <property type="molecule type" value="Genomic_DNA"/>
</dbReference>
<dbReference type="Proteomes" id="UP000220959">
    <property type="component" value="Unassembled WGS sequence"/>
</dbReference>
<sequence length="283" mass="31999">MFGYVVPNQAALAPEAQARYRTAYCGLCRRIDALHGLRGRFSLSYDLTFLDLLLCSLYEGETEAAKGHGRCPIHPIKGVDWRADSPTDYCADMSVALHYYSAQDKWQDDRNVLALGYEKLLTGCRADAEARWPRQCGAIRVCLARLAEYEAAGSEDLDAVSGCFGELMAELFDYRQDHWSPELRAIGFHLGKFIYLLDAYDDLARDQRKGSYNPLKTLSTQPGYEAEMKEIFELLLARCAQSFERLPCVEDADLLRNILYSGVWLKYDCKTAKDARKNGRAAE</sequence>
<accession>A0ACC9D019</accession>
<organism evidence="1 2">
    <name type="scientific">Faecalibacterium langellae</name>
    <dbReference type="NCBI Taxonomy" id="3435293"/>
    <lineage>
        <taxon>Bacteria</taxon>
        <taxon>Bacillati</taxon>
        <taxon>Bacillota</taxon>
        <taxon>Clostridia</taxon>
        <taxon>Eubacteriales</taxon>
        <taxon>Oscillospiraceae</taxon>
        <taxon>Faecalibacterium</taxon>
    </lineage>
</organism>
<evidence type="ECO:0000313" key="2">
    <source>
        <dbReference type="Proteomes" id="UP000220959"/>
    </source>
</evidence>